<reference evidence="2 3" key="1">
    <citation type="submission" date="2014-06" db="EMBL/GenBank/DDBJ databases">
        <authorList>
            <person name="Swart Estienne"/>
        </authorList>
    </citation>
    <scope>NUCLEOTIDE SEQUENCE [LARGE SCALE GENOMIC DNA]</scope>
    <source>
        <strain evidence="2 3">130c</strain>
    </source>
</reference>
<feature type="compositionally biased region" description="Low complexity" evidence="1">
    <location>
        <begin position="266"/>
        <end position="282"/>
    </location>
</feature>
<protein>
    <submittedName>
        <fullName evidence="2">Uncharacterized protein</fullName>
    </submittedName>
</protein>
<keyword evidence="3" id="KW-1185">Reference proteome</keyword>
<evidence type="ECO:0000313" key="3">
    <source>
        <dbReference type="Proteomes" id="UP000039865"/>
    </source>
</evidence>
<evidence type="ECO:0000313" key="2">
    <source>
        <dbReference type="EMBL" id="CDW90704.1"/>
    </source>
</evidence>
<evidence type="ECO:0000256" key="1">
    <source>
        <dbReference type="SAM" id="MobiDB-lite"/>
    </source>
</evidence>
<name>A0A078B8H0_STYLE</name>
<dbReference type="AlphaFoldDB" id="A0A078B8H0"/>
<proteinExistence type="predicted"/>
<dbReference type="EMBL" id="CCKQ01018721">
    <property type="protein sequence ID" value="CDW90704.1"/>
    <property type="molecule type" value="Genomic_DNA"/>
</dbReference>
<feature type="region of interest" description="Disordered" evidence="1">
    <location>
        <begin position="266"/>
        <end position="311"/>
    </location>
</feature>
<dbReference type="Proteomes" id="UP000039865">
    <property type="component" value="Unassembled WGS sequence"/>
</dbReference>
<sequence length="423" mass="48960">MAYNPLSFAQKDARNPYGSPDISRLKRKQFPQANIHYAHHDSVLPSKELIQIYEQYEKRQKTQQVQQFPTQTDENPEHFSSEYKKTYQLGQPEFQEQMKYITPGEYAGKKTFKGPLVNVAADTSNWMEENGNYTSILANQALNYQEQEKDDQKLYYQRQSILQRNRQSQLKQSAEYQMKNLAGSSSIERPYYNLNQDLDISINTPPKESQYESIIRQNKNERPAVNLNSYYQNQYKDAINMENQLDIPISVNKSIDLPKINGHLRSSSILNDSSSSKQQDSQRPVSNINHRNRYGRNNLAQPESKKQAHSSLNQINEPYIKKEAENSQGSALFTEQERYLTRLRGSIERQSQLYQNQARLLPTSNQRATSIYKLDQISNTDIGLSNNNINRYKSQLNGGNKRHMNLNQSVNVQGISQLSNSLL</sequence>
<accession>A0A078B8H0</accession>
<gene>
    <name evidence="2" type="primary">Contig9855.g10535</name>
    <name evidence="2" type="ORF">STYLEM_19850</name>
</gene>
<organism evidence="2 3">
    <name type="scientific">Stylonychia lemnae</name>
    <name type="common">Ciliate</name>
    <dbReference type="NCBI Taxonomy" id="5949"/>
    <lineage>
        <taxon>Eukaryota</taxon>
        <taxon>Sar</taxon>
        <taxon>Alveolata</taxon>
        <taxon>Ciliophora</taxon>
        <taxon>Intramacronucleata</taxon>
        <taxon>Spirotrichea</taxon>
        <taxon>Stichotrichia</taxon>
        <taxon>Sporadotrichida</taxon>
        <taxon>Oxytrichidae</taxon>
        <taxon>Stylonychinae</taxon>
        <taxon>Stylonychia</taxon>
    </lineage>
</organism>
<dbReference type="InParanoid" id="A0A078B8H0"/>